<dbReference type="Pfam" id="PF04909">
    <property type="entry name" value="Amidohydro_2"/>
    <property type="match status" value="1"/>
</dbReference>
<accession>A0AAJ5X732</accession>
<dbReference type="GO" id="GO:0019748">
    <property type="term" value="P:secondary metabolic process"/>
    <property type="evidence" value="ECO:0007669"/>
    <property type="project" value="TreeGrafter"/>
</dbReference>
<proteinExistence type="predicted"/>
<dbReference type="GO" id="GO:0016831">
    <property type="term" value="F:carboxy-lyase activity"/>
    <property type="evidence" value="ECO:0007669"/>
    <property type="project" value="InterPro"/>
</dbReference>
<reference evidence="3" key="1">
    <citation type="submission" date="2023-03" db="EMBL/GenBank/DDBJ databases">
        <title>Andean soil-derived lignocellulolytic bacterial consortium as a source of novel taxa and putative plastic-active enzymes.</title>
        <authorList>
            <person name="Diaz-Garcia L."/>
            <person name="Chuvochina M."/>
            <person name="Feuerriegel G."/>
            <person name="Bunk B."/>
            <person name="Sproer C."/>
            <person name="Streit W.R."/>
            <person name="Rodriguez L.M."/>
            <person name="Overmann J."/>
            <person name="Jimenez D.J."/>
        </authorList>
    </citation>
    <scope>NUCLEOTIDE SEQUENCE</scope>
    <source>
        <strain evidence="3">MAG 26</strain>
    </source>
</reference>
<dbReference type="AlphaFoldDB" id="A0AAJ5X732"/>
<evidence type="ECO:0000259" key="2">
    <source>
        <dbReference type="Pfam" id="PF04909"/>
    </source>
</evidence>
<dbReference type="InterPro" id="IPR006680">
    <property type="entry name" value="Amidohydro-rel"/>
</dbReference>
<name>A0AAJ5X732_9SPHN</name>
<evidence type="ECO:0000313" key="4">
    <source>
        <dbReference type="Proteomes" id="UP001218362"/>
    </source>
</evidence>
<organism evidence="3 4">
    <name type="scientific">Candidatus Andeanibacterium colombiense</name>
    <dbReference type="NCBI Taxonomy" id="3121345"/>
    <lineage>
        <taxon>Bacteria</taxon>
        <taxon>Pseudomonadati</taxon>
        <taxon>Pseudomonadota</taxon>
        <taxon>Alphaproteobacteria</taxon>
        <taxon>Sphingomonadales</taxon>
        <taxon>Sphingomonadaceae</taxon>
        <taxon>Candidatus Andeanibacterium</taxon>
    </lineage>
</organism>
<sequence>MPLLPDGSEKGLKGHFEEDFSHRTRIGLAPRAGHIDRDAPYKRIATEEAWTFPALVEAQVKYFESGQAPNDDSLKMAGMFSKMPSLQRMLQDLGDLRIAHMDEYGIERQLLLLTAPGVQVVKPGEGTALARDANDIAADACARHPDRFSAAASFDPRDVAGSVREIERAAGLGLNGAVLNSHFQGHYIDEQDYWPILEALEAHDLALYIHPTAPYNAPHYETRGFFGALGGFPHDVWIHTMGLIFSGAFDRFPRLKLVIGHMGECLPLQLYRFDWMQGNADNRAGLRANIGGGQPVKLQHTVSHYFKNNIWITTSGVAWEPAIKFCMEQLGPERVLYAMDYPYQQSSDEVAAYDRMSLSPEHKKMLMEDNARKVFNLPG</sequence>
<dbReference type="EMBL" id="CP119316">
    <property type="protein sequence ID" value="WEK45756.1"/>
    <property type="molecule type" value="Genomic_DNA"/>
</dbReference>
<gene>
    <name evidence="3" type="ORF">P0Y56_12045</name>
</gene>
<protein>
    <submittedName>
        <fullName evidence="3">Amidohydrolase family protein</fullName>
    </submittedName>
</protein>
<dbReference type="GO" id="GO:0016787">
    <property type="term" value="F:hydrolase activity"/>
    <property type="evidence" value="ECO:0007669"/>
    <property type="project" value="InterPro"/>
</dbReference>
<dbReference type="SUPFAM" id="SSF51556">
    <property type="entry name" value="Metallo-dependent hydrolases"/>
    <property type="match status" value="1"/>
</dbReference>
<evidence type="ECO:0000256" key="1">
    <source>
        <dbReference type="ARBA" id="ARBA00023239"/>
    </source>
</evidence>
<dbReference type="GO" id="GO:0005829">
    <property type="term" value="C:cytosol"/>
    <property type="evidence" value="ECO:0007669"/>
    <property type="project" value="TreeGrafter"/>
</dbReference>
<feature type="domain" description="Amidohydrolase-related" evidence="2">
    <location>
        <begin position="99"/>
        <end position="377"/>
    </location>
</feature>
<dbReference type="PANTHER" id="PTHR21240">
    <property type="entry name" value="2-AMINO-3-CARBOXYLMUCONATE-6-SEMIALDEHYDE DECARBOXYLASE"/>
    <property type="match status" value="1"/>
</dbReference>
<dbReference type="KEGG" id="acob:P0Y56_12045"/>
<dbReference type="Gene3D" id="3.20.20.140">
    <property type="entry name" value="Metal-dependent hydrolases"/>
    <property type="match status" value="1"/>
</dbReference>
<dbReference type="Proteomes" id="UP001218362">
    <property type="component" value="Chromosome"/>
</dbReference>
<evidence type="ECO:0000313" key="3">
    <source>
        <dbReference type="EMBL" id="WEK45756.1"/>
    </source>
</evidence>
<dbReference type="PANTHER" id="PTHR21240:SF30">
    <property type="entry name" value="AMIDOHYDROLASE-RELATED DOMAIN-CONTAINING PROTEIN-RELATED"/>
    <property type="match status" value="1"/>
</dbReference>
<keyword evidence="1" id="KW-0456">Lyase</keyword>
<dbReference type="InterPro" id="IPR032465">
    <property type="entry name" value="ACMSD"/>
</dbReference>
<dbReference type="InterPro" id="IPR032466">
    <property type="entry name" value="Metal_Hydrolase"/>
</dbReference>